<gene>
    <name evidence="2" type="ORF">E2493_13265</name>
</gene>
<proteinExistence type="predicted"/>
<dbReference type="AlphaFoldDB" id="A0A4Y8ZP59"/>
<accession>A0A4Y8ZP59</accession>
<dbReference type="Gene3D" id="3.10.180.10">
    <property type="entry name" value="2,3-Dihydroxybiphenyl 1,2-Dioxygenase, domain 1"/>
    <property type="match status" value="2"/>
</dbReference>
<dbReference type="InterPro" id="IPR037523">
    <property type="entry name" value="VOC_core"/>
</dbReference>
<dbReference type="InterPro" id="IPR041581">
    <property type="entry name" value="Glyoxalase_6"/>
</dbReference>
<evidence type="ECO:0000259" key="1">
    <source>
        <dbReference type="PROSITE" id="PS51819"/>
    </source>
</evidence>
<dbReference type="PANTHER" id="PTHR33993">
    <property type="entry name" value="GLYOXALASE-RELATED"/>
    <property type="match status" value="1"/>
</dbReference>
<dbReference type="Pfam" id="PF18029">
    <property type="entry name" value="Glyoxalase_6"/>
    <property type="match status" value="1"/>
</dbReference>
<comment type="caution">
    <text evidence="2">The sequence shown here is derived from an EMBL/GenBank/DDBJ whole genome shotgun (WGS) entry which is preliminary data.</text>
</comment>
<feature type="domain" description="VOC" evidence="1">
    <location>
        <begin position="4"/>
        <end position="124"/>
    </location>
</feature>
<evidence type="ECO:0000313" key="3">
    <source>
        <dbReference type="Proteomes" id="UP000298213"/>
    </source>
</evidence>
<name>A0A4Y8ZP59_9SPHN</name>
<dbReference type="OrthoDB" id="9793039at2"/>
<sequence length="262" mass="27225">MAGMPIWYELMTADPLSVAPFYRATLKWEIGPGEAMPNGVTYGMIGRADGGHAGGALTLSPAMRDSGARPGWLPYFHVGDVDAAAAEAQELGGSVQMPPVSMDGVGRMAMLADPQGAPFYVMAPTPPAGQPDAQSDVFDPQKAGHCRWNELNTRDAAGALAFYTALFDWTPGMAMPMGEAGDYRFIEHEGLAIGAVNPVRAGPSHWLPVFGVEEIQAAKAAAEANGGIVTQDLQEIPGGEFALGVTDPGGAALAFVGPKRGA</sequence>
<dbReference type="PROSITE" id="PS51819">
    <property type="entry name" value="VOC"/>
    <property type="match status" value="2"/>
</dbReference>
<evidence type="ECO:0000313" key="2">
    <source>
        <dbReference type="EMBL" id="TFI57791.1"/>
    </source>
</evidence>
<dbReference type="InterPro" id="IPR004360">
    <property type="entry name" value="Glyas_Fos-R_dOase_dom"/>
</dbReference>
<protein>
    <submittedName>
        <fullName evidence="2">VOC family protein</fullName>
    </submittedName>
</protein>
<dbReference type="RefSeq" id="WP_135087557.1">
    <property type="nucleotide sequence ID" value="NZ_SPDV01000025.1"/>
</dbReference>
<reference evidence="2 3" key="1">
    <citation type="submission" date="2019-03" db="EMBL/GenBank/DDBJ databases">
        <title>Genome sequence of Sphingomonas sp. 17J27-24.</title>
        <authorList>
            <person name="Kim M."/>
            <person name="Maeng S."/>
            <person name="Sathiyaraj S."/>
        </authorList>
    </citation>
    <scope>NUCLEOTIDE SEQUENCE [LARGE SCALE GENOMIC DNA]</scope>
    <source>
        <strain evidence="2 3">17J27-24</strain>
    </source>
</reference>
<keyword evidence="3" id="KW-1185">Reference proteome</keyword>
<organism evidence="2 3">
    <name type="scientific">Sphingomonas parva</name>
    <dbReference type="NCBI Taxonomy" id="2555898"/>
    <lineage>
        <taxon>Bacteria</taxon>
        <taxon>Pseudomonadati</taxon>
        <taxon>Pseudomonadota</taxon>
        <taxon>Alphaproteobacteria</taxon>
        <taxon>Sphingomonadales</taxon>
        <taxon>Sphingomonadaceae</taxon>
        <taxon>Sphingomonas</taxon>
    </lineage>
</organism>
<dbReference type="EMBL" id="SPDV01000025">
    <property type="protein sequence ID" value="TFI57791.1"/>
    <property type="molecule type" value="Genomic_DNA"/>
</dbReference>
<dbReference type="SUPFAM" id="SSF54593">
    <property type="entry name" value="Glyoxalase/Bleomycin resistance protein/Dihydroxybiphenyl dioxygenase"/>
    <property type="match status" value="2"/>
</dbReference>
<dbReference type="InterPro" id="IPR029068">
    <property type="entry name" value="Glyas_Bleomycin-R_OHBP_Dase"/>
</dbReference>
<dbReference type="InterPro" id="IPR052164">
    <property type="entry name" value="Anthracycline_SecMetBiosynth"/>
</dbReference>
<feature type="domain" description="VOC" evidence="1">
    <location>
        <begin position="142"/>
        <end position="258"/>
    </location>
</feature>
<dbReference type="PANTHER" id="PTHR33993:SF14">
    <property type="entry name" value="GB|AAF24581.1"/>
    <property type="match status" value="1"/>
</dbReference>
<dbReference type="Proteomes" id="UP000298213">
    <property type="component" value="Unassembled WGS sequence"/>
</dbReference>
<dbReference type="Pfam" id="PF00903">
    <property type="entry name" value="Glyoxalase"/>
    <property type="match status" value="1"/>
</dbReference>
<dbReference type="CDD" id="cd07247">
    <property type="entry name" value="SgaA_N_like"/>
    <property type="match status" value="1"/>
</dbReference>